<evidence type="ECO:0000256" key="1">
    <source>
        <dbReference type="ARBA" id="ARBA00004123"/>
    </source>
</evidence>
<evidence type="ECO:0000256" key="4">
    <source>
        <dbReference type="ARBA" id="ARBA00023015"/>
    </source>
</evidence>
<evidence type="ECO:0000256" key="2">
    <source>
        <dbReference type="ARBA" id="ARBA00007859"/>
    </source>
</evidence>
<feature type="compositionally biased region" description="Polar residues" evidence="7">
    <location>
        <begin position="678"/>
        <end position="696"/>
    </location>
</feature>
<protein>
    <submittedName>
        <fullName evidence="9">Putative mucin-5ac</fullName>
    </submittedName>
</protein>
<keyword evidence="3" id="KW-0678">Repressor</keyword>
<dbReference type="Pfam" id="PF16014">
    <property type="entry name" value="SAP130_C"/>
    <property type="match status" value="1"/>
</dbReference>
<dbReference type="GO" id="GO:0000122">
    <property type="term" value="P:negative regulation of transcription by RNA polymerase II"/>
    <property type="evidence" value="ECO:0007669"/>
    <property type="project" value="TreeGrafter"/>
</dbReference>
<feature type="domain" description="Histone deacetylase complex subunit SAP130 C-terminal" evidence="8">
    <location>
        <begin position="719"/>
        <end position="1002"/>
    </location>
</feature>
<evidence type="ECO:0000259" key="8">
    <source>
        <dbReference type="Pfam" id="PF16014"/>
    </source>
</evidence>
<feature type="compositionally biased region" description="Basic and acidic residues" evidence="7">
    <location>
        <begin position="835"/>
        <end position="845"/>
    </location>
</feature>
<dbReference type="InterPro" id="IPR031963">
    <property type="entry name" value="SAP130_C"/>
</dbReference>
<evidence type="ECO:0000256" key="7">
    <source>
        <dbReference type="SAM" id="MobiDB-lite"/>
    </source>
</evidence>
<feature type="region of interest" description="Disordered" evidence="7">
    <location>
        <begin position="718"/>
        <end position="845"/>
    </location>
</feature>
<comment type="similarity">
    <text evidence="2">Belongs to the SAP130 family.</text>
</comment>
<keyword evidence="5" id="KW-0804">Transcription</keyword>
<dbReference type="InterPro" id="IPR024137">
    <property type="entry name" value="His_deAcase_cplx_SAP130"/>
</dbReference>
<dbReference type="PANTHER" id="PTHR13497:SF3">
    <property type="entry name" value="HISTONE DEACETYLASE COMPLEX SUBUNIT SAP130"/>
    <property type="match status" value="1"/>
</dbReference>
<evidence type="ECO:0000256" key="5">
    <source>
        <dbReference type="ARBA" id="ARBA00023163"/>
    </source>
</evidence>
<reference evidence="9" key="1">
    <citation type="journal article" date="2018" name="PLoS Negl. Trop. Dis.">
        <title>Sialome diversity of ticks revealed by RNAseq of single tick salivary glands.</title>
        <authorList>
            <person name="Perner J."/>
            <person name="Kropackova S."/>
            <person name="Kopacek P."/>
            <person name="Ribeiro J.M."/>
        </authorList>
    </citation>
    <scope>NUCLEOTIDE SEQUENCE</scope>
    <source>
        <strain evidence="9">Siblings of single egg batch collected in Ceske Budejovice</strain>
        <tissue evidence="9">Salivary glands</tissue>
    </source>
</reference>
<evidence type="ECO:0000313" key="9">
    <source>
        <dbReference type="EMBL" id="JAR88521.1"/>
    </source>
</evidence>
<accession>A0A147BCM9</accession>
<comment type="subcellular location">
    <subcellularLocation>
        <location evidence="1">Nucleus</location>
    </subcellularLocation>
</comment>
<sequence length="1018" mass="106517">MSGVQKAPSLDLKPPDKGGEQPMDLAPRASHIAKPVQQATAIGPTLRPHLDAAKSAFTTLGQRVSSSPRPVIQLPLTVASTGGVNTSVTQPYTIKSGPAVSQLSTLRHMVSSSTGGITLNANTMASPMASIIRGSTITTTQIGHTVSHQYSSHVPRGPAAVASINTAPKSALATPMLRSSMGQVTTTSHIPVGARSSGLVPARTSFTPVPRSALSMAQVMDLQKSGSHGGGPVQIGLSSGRPLEPLPRSTLGHLPVAISKPLHMTQPIVHSLHQVTDKGFKCGASPATVQYTTMPGLSAGITTHSPVVTSTTSPLTTSCGPTVLSPHQQVVQPAAPVRSTLATMSLVTLAPTVVAQSAPQVVPVTQPSPLPHGLVKGPGATAPPLSGSPGGLHPIYTVMPGKGVSPSPPAPTTSSHVPAALVLGQGRLGSHMTSNVTTTSLQTTSIQVAAAASRPITTTVSIQPPSVSVPAAKVFSQAPMVHGPSIESSSSEPTSAGNLFVGQPTSRSLAAAMSSSAAVSSTAASLPATVVISESRTDRPAQLSAAPYATYLYEQYPIQGTTLSMHPYATTGTGVTPVFPATSVRPTRPQLGGPPGAPCTTTVVQPPPLGAGTVRGPLMVAVDSGSRHQAPPHVTLHTPFTPNAGLVGHGTSSVTDGTSTTLASGVVPSPYGCMATSNLLSPTHSATPTNHNTSPRPSILRKRTFEGVHINVKKNLMASLPGSEPASPRSEAPASLSTTSSPKPASDLQHESSNSSSTASEPVTAEVTKSSLPPVTIKQEPQEMSEVPANGNSASLPIPSPAVEASPRKKPRKQLLLANKLLDTHSTDGDDDLERESRENLRRELPRSEDVKCVAFCKRPSMSLLTSYSHSWKTRQNHFARHTDVKPKDDKKQTVNDLANQKGVLQKANGWKVFHLTSQMEEVYFLEDTVHTKLSELLDFIEEKPPAIQTKPLNVDEERILSKINDLIKGNLQRSKIVQDQVTEAKQQVLKVLEHKPRIVEIIGKYVSKRPLKKREKM</sequence>
<dbReference type="GO" id="GO:0070822">
    <property type="term" value="C:Sin3-type complex"/>
    <property type="evidence" value="ECO:0007669"/>
    <property type="project" value="TreeGrafter"/>
</dbReference>
<dbReference type="AlphaFoldDB" id="A0A147BCM9"/>
<evidence type="ECO:0000256" key="3">
    <source>
        <dbReference type="ARBA" id="ARBA00022491"/>
    </source>
</evidence>
<dbReference type="EMBL" id="GEGO01006883">
    <property type="protein sequence ID" value="JAR88521.1"/>
    <property type="molecule type" value="Transcribed_RNA"/>
</dbReference>
<feature type="region of interest" description="Disordered" evidence="7">
    <location>
        <begin position="1"/>
        <end position="25"/>
    </location>
</feature>
<keyword evidence="4" id="KW-0805">Transcription regulation</keyword>
<dbReference type="PANTHER" id="PTHR13497">
    <property type="entry name" value="HISTONE DEACETYLASE COMPLEX SUBUNIT SAP130"/>
    <property type="match status" value="1"/>
</dbReference>
<feature type="region of interest" description="Disordered" evidence="7">
    <location>
        <begin position="678"/>
        <end position="700"/>
    </location>
</feature>
<name>A0A147BCM9_IXORI</name>
<organism evidence="9">
    <name type="scientific">Ixodes ricinus</name>
    <name type="common">Common tick</name>
    <name type="synonym">Acarus ricinus</name>
    <dbReference type="NCBI Taxonomy" id="34613"/>
    <lineage>
        <taxon>Eukaryota</taxon>
        <taxon>Metazoa</taxon>
        <taxon>Ecdysozoa</taxon>
        <taxon>Arthropoda</taxon>
        <taxon>Chelicerata</taxon>
        <taxon>Arachnida</taxon>
        <taxon>Acari</taxon>
        <taxon>Parasitiformes</taxon>
        <taxon>Ixodida</taxon>
        <taxon>Ixodoidea</taxon>
        <taxon>Ixodidae</taxon>
        <taxon>Ixodinae</taxon>
        <taxon>Ixodes</taxon>
    </lineage>
</organism>
<keyword evidence="6" id="KW-0539">Nucleus</keyword>
<evidence type="ECO:0000256" key="6">
    <source>
        <dbReference type="ARBA" id="ARBA00023242"/>
    </source>
</evidence>
<proteinExistence type="inferred from homology"/>